<dbReference type="InterPro" id="IPR011051">
    <property type="entry name" value="RmlC_Cupin_sf"/>
</dbReference>
<sequence length="111" mass="12180">MIVVRADSVKADVRQAVLMKTLFSENHIEGGRARFGVVTIPPQARIPLNGEGSHEEDEYSILIKGSILTGVGDKEHRLTAGDASLIPAGEAHWAYNDGDEECEIVWVLVRR</sequence>
<gene>
    <name evidence="2" type="ORF">EDM58_17860</name>
</gene>
<proteinExistence type="predicted"/>
<evidence type="ECO:0000313" key="3">
    <source>
        <dbReference type="Proteomes" id="UP000281915"/>
    </source>
</evidence>
<dbReference type="Pfam" id="PF07883">
    <property type="entry name" value="Cupin_2"/>
    <property type="match status" value="1"/>
</dbReference>
<evidence type="ECO:0000259" key="1">
    <source>
        <dbReference type="Pfam" id="PF07883"/>
    </source>
</evidence>
<comment type="caution">
    <text evidence="2">The sequence shown here is derived from an EMBL/GenBank/DDBJ whole genome shotgun (WGS) entry which is preliminary data.</text>
</comment>
<dbReference type="RefSeq" id="WP_122914531.1">
    <property type="nucleotide sequence ID" value="NZ_RHHT01000039.1"/>
</dbReference>
<organism evidence="2 3">
    <name type="scientific">Brevibacillus panacihumi</name>
    <dbReference type="NCBI Taxonomy" id="497735"/>
    <lineage>
        <taxon>Bacteria</taxon>
        <taxon>Bacillati</taxon>
        <taxon>Bacillota</taxon>
        <taxon>Bacilli</taxon>
        <taxon>Bacillales</taxon>
        <taxon>Paenibacillaceae</taxon>
        <taxon>Brevibacillus</taxon>
    </lineage>
</organism>
<name>A0A3M8CKV0_9BACL</name>
<dbReference type="EMBL" id="RHHT01000039">
    <property type="protein sequence ID" value="RNB76239.1"/>
    <property type="molecule type" value="Genomic_DNA"/>
</dbReference>
<dbReference type="InterPro" id="IPR013096">
    <property type="entry name" value="Cupin_2"/>
</dbReference>
<reference evidence="2 3" key="1">
    <citation type="submission" date="2018-10" db="EMBL/GenBank/DDBJ databases">
        <title>Phylogenomics of Brevibacillus.</title>
        <authorList>
            <person name="Dunlap C."/>
        </authorList>
    </citation>
    <scope>NUCLEOTIDE SEQUENCE [LARGE SCALE GENOMIC DNA]</scope>
    <source>
        <strain evidence="2 3">JCM 15085</strain>
    </source>
</reference>
<dbReference type="InterPro" id="IPR014710">
    <property type="entry name" value="RmlC-like_jellyroll"/>
</dbReference>
<protein>
    <submittedName>
        <fullName evidence="2">Cupin domain-containing protein</fullName>
    </submittedName>
</protein>
<dbReference type="Gene3D" id="2.60.120.10">
    <property type="entry name" value="Jelly Rolls"/>
    <property type="match status" value="1"/>
</dbReference>
<feature type="domain" description="Cupin type-2" evidence="1">
    <location>
        <begin position="37"/>
        <end position="107"/>
    </location>
</feature>
<dbReference type="SUPFAM" id="SSF51182">
    <property type="entry name" value="RmlC-like cupins"/>
    <property type="match status" value="1"/>
</dbReference>
<evidence type="ECO:0000313" key="2">
    <source>
        <dbReference type="EMBL" id="RNB76239.1"/>
    </source>
</evidence>
<dbReference type="AlphaFoldDB" id="A0A3M8CKV0"/>
<accession>A0A3M8CKV0</accession>
<dbReference type="Proteomes" id="UP000281915">
    <property type="component" value="Unassembled WGS sequence"/>
</dbReference>